<dbReference type="InterPro" id="IPR036676">
    <property type="entry name" value="PurM-like_C_sf"/>
</dbReference>
<dbReference type="Gene3D" id="3.90.650.10">
    <property type="entry name" value="PurM-like C-terminal domain"/>
    <property type="match status" value="1"/>
</dbReference>
<dbReference type="GO" id="GO:0016301">
    <property type="term" value="F:kinase activity"/>
    <property type="evidence" value="ECO:0007669"/>
    <property type="project" value="UniProtKB-KW"/>
</dbReference>
<evidence type="ECO:0000259" key="2">
    <source>
        <dbReference type="Pfam" id="PF00586"/>
    </source>
</evidence>
<dbReference type="AlphaFoldDB" id="A0A150IKB7"/>
<dbReference type="Pfam" id="PF02769">
    <property type="entry name" value="AIRS_C"/>
    <property type="match status" value="1"/>
</dbReference>
<dbReference type="Pfam" id="PF00586">
    <property type="entry name" value="AIRS"/>
    <property type="match status" value="1"/>
</dbReference>
<dbReference type="GO" id="GO:0051604">
    <property type="term" value="P:protein maturation"/>
    <property type="evidence" value="ECO:0007669"/>
    <property type="project" value="TreeGrafter"/>
</dbReference>
<evidence type="ECO:0000259" key="3">
    <source>
        <dbReference type="Pfam" id="PF02769"/>
    </source>
</evidence>
<accession>A0A150IZG3</accession>
<dbReference type="SUPFAM" id="SSF56042">
    <property type="entry name" value="PurM C-terminal domain-like"/>
    <property type="match status" value="1"/>
</dbReference>
<dbReference type="InterPro" id="IPR016188">
    <property type="entry name" value="PurM-like_N"/>
</dbReference>
<evidence type="ECO:0000313" key="4">
    <source>
        <dbReference type="EMBL" id="KYC45368.1"/>
    </source>
</evidence>
<reference evidence="7 8" key="1">
    <citation type="journal article" date="2016" name="ISME J.">
        <title>Chasing the elusive Euryarchaeota class WSA2: genomes reveal a uniquely fastidious methyl-reducing methanogen.</title>
        <authorList>
            <person name="Nobu M.K."/>
            <person name="Narihiro T."/>
            <person name="Kuroda K."/>
            <person name="Mei R."/>
            <person name="Liu W.T."/>
        </authorList>
    </citation>
    <scope>NUCLEOTIDE SEQUENCE [LARGE SCALE GENOMIC DNA]</scope>
    <source>
        <strain evidence="4">B03fssc0709_Meth_Bin005</strain>
        <strain evidence="5">B15fssc0709_Meth_Bin003</strain>
        <strain evidence="6">BMIXfssc0709_Meth_Bin006</strain>
    </source>
</reference>
<dbReference type="InterPro" id="IPR010918">
    <property type="entry name" value="PurM-like_C_dom"/>
</dbReference>
<feature type="domain" description="PurM-like C-terminal" evidence="3">
    <location>
        <begin position="165"/>
        <end position="310"/>
    </location>
</feature>
<evidence type="ECO:0000256" key="1">
    <source>
        <dbReference type="ARBA" id="ARBA00006243"/>
    </source>
</evidence>
<evidence type="ECO:0000313" key="5">
    <source>
        <dbReference type="EMBL" id="KYC47490.1"/>
    </source>
</evidence>
<evidence type="ECO:0000313" key="7">
    <source>
        <dbReference type="Proteomes" id="UP000091929"/>
    </source>
</evidence>
<dbReference type="PATRIC" id="fig|1706438.3.peg.823"/>
<dbReference type="InterPro" id="IPR036921">
    <property type="entry name" value="PurM-like_N_sf"/>
</dbReference>
<dbReference type="Proteomes" id="UP000092401">
    <property type="component" value="Unassembled WGS sequence"/>
</dbReference>
<dbReference type="PATRIC" id="fig|1706436.3.peg.952"/>
<dbReference type="SUPFAM" id="SSF55326">
    <property type="entry name" value="PurM N-terminal domain-like"/>
    <property type="match status" value="1"/>
</dbReference>
<evidence type="ECO:0000313" key="6">
    <source>
        <dbReference type="EMBL" id="KYC50390.1"/>
    </source>
</evidence>
<dbReference type="Gene3D" id="3.30.1330.10">
    <property type="entry name" value="PurM-like, N-terminal domain"/>
    <property type="match status" value="1"/>
</dbReference>
<organism evidence="4 8">
    <name type="scientific">Candidatus Methanofastidiosum methylothiophilum</name>
    <dbReference type="NCBI Taxonomy" id="1705564"/>
    <lineage>
        <taxon>Archaea</taxon>
        <taxon>Methanobacteriati</taxon>
        <taxon>Methanobacteriota</taxon>
        <taxon>Stenosarchaea group</taxon>
        <taxon>Candidatus Methanofastidiosia</taxon>
        <taxon>Candidatus Methanofastidiosales</taxon>
        <taxon>Candidatus Methanofastidiosaceae</taxon>
        <taxon>Candidatus Methanofastidiosum</taxon>
    </lineage>
</organism>
<dbReference type="PATRIC" id="fig|1706437.3.peg.1100"/>
<dbReference type="CDD" id="cd02197">
    <property type="entry name" value="HypE"/>
    <property type="match status" value="1"/>
</dbReference>
<comment type="similarity">
    <text evidence="1">Belongs to the HypE family.</text>
</comment>
<accession>A0A150IR95</accession>
<accession>A0A150IKB7</accession>
<evidence type="ECO:0000313" key="8">
    <source>
        <dbReference type="Proteomes" id="UP000092401"/>
    </source>
</evidence>
<keyword evidence="4" id="KW-0418">Kinase</keyword>
<dbReference type="PANTHER" id="PTHR30303:SF0">
    <property type="entry name" value="CARBAMOYL DEHYDRATASE HYPE"/>
    <property type="match status" value="1"/>
</dbReference>
<dbReference type="Proteomes" id="UP000092403">
    <property type="component" value="Unassembled WGS sequence"/>
</dbReference>
<dbReference type="NCBIfam" id="TIGR02124">
    <property type="entry name" value="hypE"/>
    <property type="match status" value="1"/>
</dbReference>
<dbReference type="EMBL" id="LNGF01000022">
    <property type="protein sequence ID" value="KYC47490.1"/>
    <property type="molecule type" value="Genomic_DNA"/>
</dbReference>
<sequence>MDEFTSDIIKSEHGGGGEIMETMIKSLYVKGFSLNKIAGGLGLSDMDDSGSIPFCEGQIVFTTDSHTVTPLFFPGGDIGRLSVSGTINDISVMGAKPLALSSGVILPEGFPTEQFRKVIRSMDETLKEAGVPLITGDTKVAGNDLFINTSGVGYTKNLLSDKGLKEGDLIIVSGTVGDHGAAMLSVREDIPFLSNIKSDVAPLNKMIEKILPHQIHAMKDPTRGGIANALNEFSKKSGVRIDIKEELVPVRDEVSAICDILGLNFMEIACEGKVLVSVSKEDSETVLDIIRKERLGKNAAIIGEVKKGEKVLLETLIGGKRILEPPVADPVPRVC</sequence>
<comment type="caution">
    <text evidence="4">The sequence shown here is derived from an EMBL/GenBank/DDBJ whole genome shotgun (WGS) entry which is preliminary data.</text>
</comment>
<feature type="domain" description="PurM-like N-terminal" evidence="2">
    <location>
        <begin position="47"/>
        <end position="154"/>
    </location>
</feature>
<proteinExistence type="inferred from homology"/>
<dbReference type="PANTHER" id="PTHR30303">
    <property type="entry name" value="HYDROGENASE ISOENZYMES FORMATION PROTEIN HYPE"/>
    <property type="match status" value="1"/>
</dbReference>
<keyword evidence="4" id="KW-0808">Transferase</keyword>
<dbReference type="Proteomes" id="UP000091929">
    <property type="component" value="Unassembled WGS sequence"/>
</dbReference>
<dbReference type="EMBL" id="LNJC01000014">
    <property type="protein sequence ID" value="KYC50390.1"/>
    <property type="molecule type" value="Genomic_DNA"/>
</dbReference>
<protein>
    <submittedName>
        <fullName evidence="4">Thiamine monophosphate kinase</fullName>
    </submittedName>
</protein>
<dbReference type="PIRSF" id="PIRSF005644">
    <property type="entry name" value="Hdrgns_mtr_HypE"/>
    <property type="match status" value="1"/>
</dbReference>
<name>A0A150IKB7_9EURY</name>
<gene>
    <name evidence="4" type="ORF">APG10_00940</name>
    <name evidence="5" type="ORF">APG11_01090</name>
    <name evidence="6" type="ORF">APG12_00818</name>
</gene>
<dbReference type="InterPro" id="IPR011854">
    <property type="entry name" value="HypE"/>
</dbReference>
<dbReference type="EMBL" id="LNGE01000021">
    <property type="protein sequence ID" value="KYC45368.1"/>
    <property type="molecule type" value="Genomic_DNA"/>
</dbReference>